<proteinExistence type="predicted"/>
<dbReference type="EMBL" id="VFJE01000056">
    <property type="protein sequence ID" value="TPD66075.1"/>
    <property type="molecule type" value="Genomic_DNA"/>
</dbReference>
<name>A0A501Q0Z5_9FLAO</name>
<sequence>MSQFDPKVDEYIAKSGDFAKPILNHWRKLVHATCPDIAEAVKWGLPHFDYKGDFMCVMAAYKNHCSFTFVKAELMNDPRLKDKANLKPTERYLGKISSLSDLPDDSEFISFLKETMALNEKGIKVSMKKNDTPKSVETPDYFLEKLAAFPKAKEIFESKSAAFRKEYAVWIIDAKTEATRQKRMDEAIEWIAEGKSRFWKYAK</sequence>
<comment type="caution">
    <text evidence="2">The sequence shown here is derived from an EMBL/GenBank/DDBJ whole genome shotgun (WGS) entry which is preliminary data.</text>
</comment>
<dbReference type="AlphaFoldDB" id="A0A501Q0Z5"/>
<organism evidence="2 3">
    <name type="scientific">Flavobacterium microcysteis</name>
    <dbReference type="NCBI Taxonomy" id="2596891"/>
    <lineage>
        <taxon>Bacteria</taxon>
        <taxon>Pseudomonadati</taxon>
        <taxon>Bacteroidota</taxon>
        <taxon>Flavobacteriia</taxon>
        <taxon>Flavobacteriales</taxon>
        <taxon>Flavobacteriaceae</taxon>
        <taxon>Flavobacterium</taxon>
    </lineage>
</organism>
<feature type="domain" description="YdhG-like" evidence="1">
    <location>
        <begin position="20"/>
        <end position="106"/>
    </location>
</feature>
<gene>
    <name evidence="2" type="ORF">FJA49_18045</name>
</gene>
<dbReference type="SUPFAM" id="SSF159888">
    <property type="entry name" value="YdhG-like"/>
    <property type="match status" value="1"/>
</dbReference>
<dbReference type="Pfam" id="PF08818">
    <property type="entry name" value="DUF1801"/>
    <property type="match status" value="1"/>
</dbReference>
<dbReference type="OrthoDB" id="9800461at2"/>
<dbReference type="Pfam" id="PF13376">
    <property type="entry name" value="OmdA"/>
    <property type="match status" value="1"/>
</dbReference>
<dbReference type="InterPro" id="IPR014922">
    <property type="entry name" value="YdhG-like"/>
</dbReference>
<accession>A0A501Q0Z5</accession>
<reference evidence="2 3" key="1">
    <citation type="submission" date="2019-06" db="EMBL/GenBank/DDBJ databases">
        <title>Flavobacterium sp. MaA-Y11 from geoumgang.</title>
        <authorList>
            <person name="Jeong S."/>
        </authorList>
    </citation>
    <scope>NUCLEOTIDE SEQUENCE [LARGE SCALE GENOMIC DNA]</scope>
    <source>
        <strain evidence="2 3">MaA-Y11</strain>
    </source>
</reference>
<evidence type="ECO:0000313" key="3">
    <source>
        <dbReference type="Proteomes" id="UP000319175"/>
    </source>
</evidence>
<dbReference type="RefSeq" id="WP_140002924.1">
    <property type="nucleotide sequence ID" value="NZ_VFJE01000056.1"/>
</dbReference>
<evidence type="ECO:0000259" key="1">
    <source>
        <dbReference type="Pfam" id="PF08818"/>
    </source>
</evidence>
<dbReference type="Proteomes" id="UP000319175">
    <property type="component" value="Unassembled WGS sequence"/>
</dbReference>
<dbReference type="Gene3D" id="3.90.1150.200">
    <property type="match status" value="1"/>
</dbReference>
<evidence type="ECO:0000313" key="2">
    <source>
        <dbReference type="EMBL" id="TPD66075.1"/>
    </source>
</evidence>
<keyword evidence="3" id="KW-1185">Reference proteome</keyword>
<protein>
    <recommendedName>
        <fullName evidence="1">YdhG-like domain-containing protein</fullName>
    </recommendedName>
</protein>